<comment type="caution">
    <text evidence="2">The sequence shown here is derived from an EMBL/GenBank/DDBJ whole genome shotgun (WGS) entry which is preliminary data.</text>
</comment>
<evidence type="ECO:0000313" key="3">
    <source>
        <dbReference type="Proteomes" id="UP000318717"/>
    </source>
</evidence>
<dbReference type="RefSeq" id="WP_141344971.1">
    <property type="nucleotide sequence ID" value="NZ_BJLF01000005.1"/>
</dbReference>
<feature type="chain" id="PRO_5021264321" evidence="1">
    <location>
        <begin position="27"/>
        <end position="170"/>
    </location>
</feature>
<proteinExistence type="predicted"/>
<sequence>MRLNVRSAILFAALAASLLLTAFAHAASDFDNEIEYDASAVSLGSQSPHRLFMSADSTSGEQFDEWRMDTGYAYSVLDNIDLFVATRISNSGDSQPNRGFLSGVNYQFNQKLSLNSAIYTASDSSEESIAESMGAELSGKYMLTESLNLKATLDYEDWQSAIEVKLGFSF</sequence>
<dbReference type="Proteomes" id="UP000318717">
    <property type="component" value="Unassembled WGS sequence"/>
</dbReference>
<keyword evidence="3" id="KW-1185">Reference proteome</keyword>
<dbReference type="AlphaFoldDB" id="A0A4Y3HU47"/>
<accession>A0A4Y3HU47</accession>
<dbReference type="OrthoDB" id="5902984at2"/>
<dbReference type="EMBL" id="BJLF01000005">
    <property type="protein sequence ID" value="GEA50606.1"/>
    <property type="molecule type" value="Genomic_DNA"/>
</dbReference>
<evidence type="ECO:0000313" key="2">
    <source>
        <dbReference type="EMBL" id="GEA50606.1"/>
    </source>
</evidence>
<feature type="signal peptide" evidence="1">
    <location>
        <begin position="1"/>
        <end position="26"/>
    </location>
</feature>
<evidence type="ECO:0000256" key="1">
    <source>
        <dbReference type="SAM" id="SignalP"/>
    </source>
</evidence>
<reference evidence="2 3" key="1">
    <citation type="submission" date="2019-06" db="EMBL/GenBank/DDBJ databases">
        <title>Whole genome shotgun sequence of Vibrio inusitatus NBRC 102082.</title>
        <authorList>
            <person name="Hosoyama A."/>
            <person name="Uohara A."/>
            <person name="Ohji S."/>
            <person name="Ichikawa N."/>
        </authorList>
    </citation>
    <scope>NUCLEOTIDE SEQUENCE [LARGE SCALE GENOMIC DNA]</scope>
    <source>
        <strain evidence="2 3">NBRC 102082</strain>
    </source>
</reference>
<organism evidence="2 3">
    <name type="scientific">Vibrio inusitatus NBRC 102082</name>
    <dbReference type="NCBI Taxonomy" id="1219070"/>
    <lineage>
        <taxon>Bacteria</taxon>
        <taxon>Pseudomonadati</taxon>
        <taxon>Pseudomonadota</taxon>
        <taxon>Gammaproteobacteria</taxon>
        <taxon>Vibrionales</taxon>
        <taxon>Vibrionaceae</taxon>
        <taxon>Vibrio</taxon>
    </lineage>
</organism>
<keyword evidence="1" id="KW-0732">Signal</keyword>
<name>A0A4Y3HU47_9VIBR</name>
<protein>
    <submittedName>
        <fullName evidence="2">Uncharacterized protein</fullName>
    </submittedName>
</protein>
<gene>
    <name evidence="2" type="ORF">VIN01S_14100</name>
</gene>